<dbReference type="PROSITE" id="PS51910">
    <property type="entry name" value="GH18_2"/>
    <property type="match status" value="1"/>
</dbReference>
<dbReference type="FunFam" id="3.10.50.10:FF:000003">
    <property type="entry name" value="Class V chitinase CHIT5b"/>
    <property type="match status" value="1"/>
</dbReference>
<evidence type="ECO:0000256" key="7">
    <source>
        <dbReference type="SAM" id="Phobius"/>
    </source>
</evidence>
<evidence type="ECO:0000256" key="4">
    <source>
        <dbReference type="ARBA" id="ARBA00023295"/>
    </source>
</evidence>
<feature type="domain" description="GH18" evidence="8">
    <location>
        <begin position="78"/>
        <end position="444"/>
    </location>
</feature>
<evidence type="ECO:0000256" key="1">
    <source>
        <dbReference type="ARBA" id="ARBA00022729"/>
    </source>
</evidence>
<evidence type="ECO:0000256" key="2">
    <source>
        <dbReference type="ARBA" id="ARBA00022801"/>
    </source>
</evidence>
<dbReference type="PROSITE" id="PS01095">
    <property type="entry name" value="GH18_1"/>
    <property type="match status" value="1"/>
</dbReference>
<dbReference type="SMART" id="SM00636">
    <property type="entry name" value="Glyco_18"/>
    <property type="match status" value="1"/>
</dbReference>
<gene>
    <name evidence="9" type="ORF">DMAD_02375</name>
</gene>
<keyword evidence="4 5" id="KW-0326">Glycosidase</keyword>
<dbReference type="Proteomes" id="UP001500889">
    <property type="component" value="Chromosome A"/>
</dbReference>
<dbReference type="InterPro" id="IPR001223">
    <property type="entry name" value="Glyco_hydro18_cat"/>
</dbReference>
<proteinExistence type="inferred from homology"/>
<organism evidence="9 10">
    <name type="scientific">Drosophila madeirensis</name>
    <name type="common">Fruit fly</name>
    <dbReference type="NCBI Taxonomy" id="30013"/>
    <lineage>
        <taxon>Eukaryota</taxon>
        <taxon>Metazoa</taxon>
        <taxon>Ecdysozoa</taxon>
        <taxon>Arthropoda</taxon>
        <taxon>Hexapoda</taxon>
        <taxon>Insecta</taxon>
        <taxon>Pterygota</taxon>
        <taxon>Neoptera</taxon>
        <taxon>Endopterygota</taxon>
        <taxon>Diptera</taxon>
        <taxon>Brachycera</taxon>
        <taxon>Muscomorpha</taxon>
        <taxon>Ephydroidea</taxon>
        <taxon>Drosophilidae</taxon>
        <taxon>Drosophila</taxon>
        <taxon>Sophophora</taxon>
    </lineage>
</organism>
<dbReference type="GO" id="GO:0005975">
    <property type="term" value="P:carbohydrate metabolic process"/>
    <property type="evidence" value="ECO:0007669"/>
    <property type="project" value="InterPro"/>
</dbReference>
<accession>A0AAU9G3B7</accession>
<dbReference type="SUPFAM" id="SSF51445">
    <property type="entry name" value="(Trans)glycosidases"/>
    <property type="match status" value="1"/>
</dbReference>
<keyword evidence="7" id="KW-0812">Transmembrane</keyword>
<protein>
    <submittedName>
        <fullName evidence="9">Chitotriosidase-1</fullName>
    </submittedName>
</protein>
<keyword evidence="7" id="KW-0472">Membrane</keyword>
<dbReference type="GO" id="GO:0006032">
    <property type="term" value="P:chitin catabolic process"/>
    <property type="evidence" value="ECO:0007669"/>
    <property type="project" value="UniProtKB-ARBA"/>
</dbReference>
<dbReference type="GO" id="GO:0008061">
    <property type="term" value="F:chitin binding"/>
    <property type="evidence" value="ECO:0007669"/>
    <property type="project" value="InterPro"/>
</dbReference>
<name>A0AAU9G3B7_DROMD</name>
<feature type="transmembrane region" description="Helical" evidence="7">
    <location>
        <begin position="35"/>
        <end position="57"/>
    </location>
</feature>
<sequence>MVHYSKIEDTVPGKPIAMTAHWISDDPASQNRFPRTLICCSALLSLITVIAIAVVVCMGQQKGAVSWAAEEEPRAVPKRLVCYYSTSDADALRLLDVPGDLCTHINIGLASLDNATLWLGPRLRQVLQNETLAFRAAHPQVKLLLWIGGADSGSQFARMVANHAMRKQFLRSLKALLRLYPALDGIDLDWEFPSAYEKERQHLSQLLYEIRQEWRRERRSNALLSLAVAAPEGIAFYAYDPRQINLYADYVNLMAYDFHFYREDTPFTGLNAPLYAHATDMSIMATFNINYTVHWWLQNGLEPQRLVVGLPTYGHSFTLVSPLNHRIGAPASGYGKCGHYGFTTLSQTCECAARYLKPLYFYDTETCSPYLSGLQEWISYENQTSIACKTNYIKSLNLGGVMVFSLNTDDLKNSCRFLATSDTSGDNKPVFPLTEAVKGILQGEATRIL</sequence>
<evidence type="ECO:0000313" key="10">
    <source>
        <dbReference type="Proteomes" id="UP001500889"/>
    </source>
</evidence>
<evidence type="ECO:0000259" key="8">
    <source>
        <dbReference type="PROSITE" id="PS51910"/>
    </source>
</evidence>
<dbReference type="InterPro" id="IPR017853">
    <property type="entry name" value="GH"/>
</dbReference>
<evidence type="ECO:0000256" key="5">
    <source>
        <dbReference type="RuleBase" id="RU000489"/>
    </source>
</evidence>
<keyword evidence="7" id="KW-1133">Transmembrane helix</keyword>
<evidence type="ECO:0000256" key="3">
    <source>
        <dbReference type="ARBA" id="ARBA00023180"/>
    </source>
</evidence>
<dbReference type="SUPFAM" id="SSF54556">
    <property type="entry name" value="Chitinase insertion domain"/>
    <property type="match status" value="1"/>
</dbReference>
<keyword evidence="10" id="KW-1185">Reference proteome</keyword>
<dbReference type="InterPro" id="IPR011583">
    <property type="entry name" value="Chitinase_II/V-like_cat"/>
</dbReference>
<evidence type="ECO:0000256" key="6">
    <source>
        <dbReference type="RuleBase" id="RU004453"/>
    </source>
</evidence>
<dbReference type="InterPro" id="IPR050314">
    <property type="entry name" value="Glycosyl_Hydrlase_18"/>
</dbReference>
<dbReference type="Gene3D" id="3.10.50.10">
    <property type="match status" value="1"/>
</dbReference>
<keyword evidence="1" id="KW-0732">Signal</keyword>
<comment type="similarity">
    <text evidence="6">Belongs to the glycosyl hydrolase 18 family.</text>
</comment>
<dbReference type="GO" id="GO:0004568">
    <property type="term" value="F:chitinase activity"/>
    <property type="evidence" value="ECO:0007669"/>
    <property type="project" value="UniProtKB-ARBA"/>
</dbReference>
<dbReference type="Pfam" id="PF00704">
    <property type="entry name" value="Glyco_hydro_18"/>
    <property type="match status" value="1"/>
</dbReference>
<keyword evidence="3" id="KW-0325">Glycoprotein</keyword>
<dbReference type="AlphaFoldDB" id="A0AAU9G3B7"/>
<dbReference type="InterPro" id="IPR029070">
    <property type="entry name" value="Chitinase_insertion_sf"/>
</dbReference>
<dbReference type="GO" id="GO:0005576">
    <property type="term" value="C:extracellular region"/>
    <property type="evidence" value="ECO:0007669"/>
    <property type="project" value="TreeGrafter"/>
</dbReference>
<reference evidence="9 10" key="1">
    <citation type="submission" date="2024-02" db="EMBL/GenBank/DDBJ databases">
        <title>A chromosome-level genome assembly of Drosophila madeirensis, a fruit fly species endemic to Madeira island.</title>
        <authorList>
            <person name="Tomihara K."/>
            <person name="Llopart A."/>
            <person name="Yamamoto D."/>
        </authorList>
    </citation>
    <scope>NUCLEOTIDE SEQUENCE [LARGE SCALE GENOMIC DNA]</scope>
    <source>
        <strain evidence="9 10">RF1</strain>
    </source>
</reference>
<dbReference type="PANTHER" id="PTHR11177">
    <property type="entry name" value="CHITINASE"/>
    <property type="match status" value="1"/>
</dbReference>
<dbReference type="Gene3D" id="3.20.20.80">
    <property type="entry name" value="Glycosidases"/>
    <property type="match status" value="1"/>
</dbReference>
<evidence type="ECO:0000313" key="9">
    <source>
        <dbReference type="EMBL" id="BFG03025.1"/>
    </source>
</evidence>
<dbReference type="PANTHER" id="PTHR11177:SF390">
    <property type="entry name" value="CHITINASE 11"/>
    <property type="match status" value="1"/>
</dbReference>
<dbReference type="InterPro" id="IPR001579">
    <property type="entry name" value="Glyco_hydro_18_chit_AS"/>
</dbReference>
<keyword evidence="2 5" id="KW-0378">Hydrolase</keyword>
<dbReference type="EMBL" id="AP029266">
    <property type="protein sequence ID" value="BFG03025.1"/>
    <property type="molecule type" value="Genomic_DNA"/>
</dbReference>